<dbReference type="Proteomes" id="UP000187283">
    <property type="component" value="Unassembled WGS sequence"/>
</dbReference>
<evidence type="ECO:0000256" key="3">
    <source>
        <dbReference type="ARBA" id="ARBA00022840"/>
    </source>
</evidence>
<protein>
    <submittedName>
        <fullName evidence="5">Lactation elevated protein 1</fullName>
    </submittedName>
</protein>
<evidence type="ECO:0000313" key="6">
    <source>
        <dbReference type="Proteomes" id="UP000187283"/>
    </source>
</evidence>
<dbReference type="PANTHER" id="PTHR12169:SF6">
    <property type="entry name" value="AFG1-LIKE ATPASE"/>
    <property type="match status" value="1"/>
</dbReference>
<dbReference type="STRING" id="133412.A0A1R1Y3Q3"/>
<comment type="caution">
    <text evidence="5">The sequence shown here is derived from an EMBL/GenBank/DDBJ whole genome shotgun (WGS) entry which is preliminary data.</text>
</comment>
<dbReference type="OrthoDB" id="548867at2759"/>
<comment type="similarity">
    <text evidence="1">Belongs to the AFG1 ATPase family.</text>
</comment>
<evidence type="ECO:0000256" key="2">
    <source>
        <dbReference type="ARBA" id="ARBA00022741"/>
    </source>
</evidence>
<dbReference type="Pfam" id="PF03969">
    <property type="entry name" value="AFG1_ATPase"/>
    <property type="match status" value="1"/>
</dbReference>
<organism evidence="5 6">
    <name type="scientific">Smittium culicis</name>
    <dbReference type="NCBI Taxonomy" id="133412"/>
    <lineage>
        <taxon>Eukaryota</taxon>
        <taxon>Fungi</taxon>
        <taxon>Fungi incertae sedis</taxon>
        <taxon>Zoopagomycota</taxon>
        <taxon>Kickxellomycotina</taxon>
        <taxon>Harpellomycetes</taxon>
        <taxon>Harpellales</taxon>
        <taxon>Legeriomycetaceae</taxon>
        <taxon>Smittium</taxon>
    </lineage>
</organism>
<proteinExistence type="inferred from homology"/>
<accession>A0A1R1Y3Q3</accession>
<evidence type="ECO:0000256" key="1">
    <source>
        <dbReference type="ARBA" id="ARBA00010322"/>
    </source>
</evidence>
<gene>
    <name evidence="5" type="ORF">AYI70_g3382</name>
</gene>
<dbReference type="CDD" id="cd00009">
    <property type="entry name" value="AAA"/>
    <property type="match status" value="1"/>
</dbReference>
<dbReference type="PANTHER" id="PTHR12169">
    <property type="entry name" value="ATPASE N2B"/>
    <property type="match status" value="1"/>
</dbReference>
<evidence type="ECO:0000256" key="4">
    <source>
        <dbReference type="SAM" id="MobiDB-lite"/>
    </source>
</evidence>
<sequence>MIKAYKDSVLSNKIKNDLNQIAILQRLDSIHKNIDEYYLKNSSNSLLKAFSFFKKPEPPKGLYIYGNVGTGKTMIMDMFFNSLSTNKKLRVHFHSFMLKVHAKIQEIKELNLANKQSSSPISIIAKNLSAQANIICFDEFQVVDIADAMILRQLLTHLINNNVLFIFTSNRPPDDLYKNGLQRSSFIPCINLIKSHCFVESLDSGIDYRKQERSSANIYLHSPDNAAESIYSKLCELEGSTPAKNTEISFLGRKFIVKDSCGSIAHISFHDLCQQPLSAADYLEIVSKFKLIFVSLVPQMNVLYREQARRFITFIDTMYESCAVLVMTTNVEFGSLFNVSRLKDIDMPDSTTASKLGSAAAKPQPDGSSDAISAPTSMPPIISAEISLEGLPKSSTILPAKKNHENSQPPKDNDTSMHSGEEELFAFDRTISRLVEMKSIDYLQRSCTQPEILEYLVNMRPDTDNS</sequence>
<keyword evidence="6" id="KW-1185">Reference proteome</keyword>
<dbReference type="NCBIfam" id="NF040713">
    <property type="entry name" value="ZapE"/>
    <property type="match status" value="1"/>
</dbReference>
<evidence type="ECO:0000313" key="5">
    <source>
        <dbReference type="EMBL" id="OMJ21607.1"/>
    </source>
</evidence>
<feature type="compositionally biased region" description="Polar residues" evidence="4">
    <location>
        <begin position="366"/>
        <end position="375"/>
    </location>
</feature>
<feature type="region of interest" description="Disordered" evidence="4">
    <location>
        <begin position="353"/>
        <end position="375"/>
    </location>
</feature>
<dbReference type="SUPFAM" id="SSF52540">
    <property type="entry name" value="P-loop containing nucleoside triphosphate hydrolases"/>
    <property type="match status" value="1"/>
</dbReference>
<dbReference type="InterPro" id="IPR027417">
    <property type="entry name" value="P-loop_NTPase"/>
</dbReference>
<feature type="region of interest" description="Disordered" evidence="4">
    <location>
        <begin position="398"/>
        <end position="418"/>
    </location>
</feature>
<dbReference type="Gene3D" id="3.40.50.300">
    <property type="entry name" value="P-loop containing nucleotide triphosphate hydrolases"/>
    <property type="match status" value="1"/>
</dbReference>
<dbReference type="GO" id="GO:0005524">
    <property type="term" value="F:ATP binding"/>
    <property type="evidence" value="ECO:0007669"/>
    <property type="project" value="UniProtKB-KW"/>
</dbReference>
<dbReference type="GO" id="GO:0005739">
    <property type="term" value="C:mitochondrion"/>
    <property type="evidence" value="ECO:0007669"/>
    <property type="project" value="TreeGrafter"/>
</dbReference>
<reference evidence="5 6" key="1">
    <citation type="submission" date="2017-01" db="EMBL/GenBank/DDBJ databases">
        <authorList>
            <person name="Mah S.A."/>
            <person name="Swanson W.J."/>
            <person name="Moy G.W."/>
            <person name="Vacquier V.D."/>
        </authorList>
    </citation>
    <scope>NUCLEOTIDE SEQUENCE [LARGE SCALE GENOMIC DNA]</scope>
    <source>
        <strain evidence="5 6">GSMNP</strain>
    </source>
</reference>
<name>A0A1R1Y3Q3_9FUNG</name>
<keyword evidence="2" id="KW-0547">Nucleotide-binding</keyword>
<dbReference type="GO" id="GO:0016887">
    <property type="term" value="F:ATP hydrolysis activity"/>
    <property type="evidence" value="ECO:0007669"/>
    <property type="project" value="InterPro"/>
</dbReference>
<keyword evidence="3" id="KW-0067">ATP-binding</keyword>
<dbReference type="InterPro" id="IPR005654">
    <property type="entry name" value="ATPase_AFG1-like"/>
</dbReference>
<dbReference type="AlphaFoldDB" id="A0A1R1Y3Q3"/>
<dbReference type="EMBL" id="LSSN01000956">
    <property type="protein sequence ID" value="OMJ21607.1"/>
    <property type="molecule type" value="Genomic_DNA"/>
</dbReference>